<reference evidence="1" key="2">
    <citation type="submission" date="2015-02" db="UniProtKB">
        <authorList>
            <consortium name="EnsemblMetazoa"/>
        </authorList>
    </citation>
    <scope>IDENTIFICATION</scope>
</reference>
<dbReference type="eggNOG" id="KOG0017">
    <property type="taxonomic scope" value="Eukaryota"/>
</dbReference>
<dbReference type="STRING" id="126957.T1IM77"/>
<dbReference type="EnsemblMetazoa" id="SMAR002072-RA">
    <property type="protein sequence ID" value="SMAR002072-PA"/>
    <property type="gene ID" value="SMAR002072"/>
</dbReference>
<keyword evidence="2" id="KW-1185">Reference proteome</keyword>
<evidence type="ECO:0000313" key="1">
    <source>
        <dbReference type="EnsemblMetazoa" id="SMAR002072-PA"/>
    </source>
</evidence>
<dbReference type="AlphaFoldDB" id="T1IM77"/>
<dbReference type="HOGENOM" id="CLU_1171965_0_0_1"/>
<organism evidence="1 2">
    <name type="scientific">Strigamia maritima</name>
    <name type="common">European centipede</name>
    <name type="synonym">Geophilus maritimus</name>
    <dbReference type="NCBI Taxonomy" id="126957"/>
    <lineage>
        <taxon>Eukaryota</taxon>
        <taxon>Metazoa</taxon>
        <taxon>Ecdysozoa</taxon>
        <taxon>Arthropoda</taxon>
        <taxon>Myriapoda</taxon>
        <taxon>Chilopoda</taxon>
        <taxon>Pleurostigmophora</taxon>
        <taxon>Geophilomorpha</taxon>
        <taxon>Linotaeniidae</taxon>
        <taxon>Strigamia</taxon>
    </lineage>
</organism>
<evidence type="ECO:0008006" key="3">
    <source>
        <dbReference type="Google" id="ProtNLM"/>
    </source>
</evidence>
<dbReference type="EMBL" id="JH430988">
    <property type="status" value="NOT_ANNOTATED_CDS"/>
    <property type="molecule type" value="Genomic_DNA"/>
</dbReference>
<dbReference type="Proteomes" id="UP000014500">
    <property type="component" value="Unassembled WGS sequence"/>
</dbReference>
<dbReference type="CDD" id="cd09272">
    <property type="entry name" value="RNase_HI_RT_Ty1"/>
    <property type="match status" value="1"/>
</dbReference>
<name>T1IM77_STRMM</name>
<sequence length="237" mass="27409">MEAEYIALSHAVREAYWIGCMFENCTLFSKVNTPIVHSDSLSSIQFATNDVENTKTKNIRIRYHFLRDWFEREYFKLMKVPEKWNAADIFTKWLSGEQIKLLCSSVFGRLTRSPSSVCTGYKQVIPKVIHVGNCMILLVSRVSVINLDVHKHIIPSDIISNKQLQQPRPFQSNYFHSMRSIKCQEQNQLSENSQIKVRDQVTDAEQDRVFGGILRAIFRASFSECGNCVNFWPQPGH</sequence>
<protein>
    <recommendedName>
        <fullName evidence="3">RNase H type-1 domain-containing protein</fullName>
    </recommendedName>
</protein>
<proteinExistence type="predicted"/>
<reference evidence="2" key="1">
    <citation type="submission" date="2011-05" db="EMBL/GenBank/DDBJ databases">
        <authorList>
            <person name="Richards S.R."/>
            <person name="Qu J."/>
            <person name="Jiang H."/>
            <person name="Jhangiani S.N."/>
            <person name="Agravi P."/>
            <person name="Goodspeed R."/>
            <person name="Gross S."/>
            <person name="Mandapat C."/>
            <person name="Jackson L."/>
            <person name="Mathew T."/>
            <person name="Pu L."/>
            <person name="Thornton R."/>
            <person name="Saada N."/>
            <person name="Wilczek-Boney K.B."/>
            <person name="Lee S."/>
            <person name="Kovar C."/>
            <person name="Wu Y."/>
            <person name="Scherer S.E."/>
            <person name="Worley K.C."/>
            <person name="Muzny D.M."/>
            <person name="Gibbs R."/>
        </authorList>
    </citation>
    <scope>NUCLEOTIDE SEQUENCE</scope>
    <source>
        <strain evidence="2">Brora</strain>
    </source>
</reference>
<evidence type="ECO:0000313" key="2">
    <source>
        <dbReference type="Proteomes" id="UP000014500"/>
    </source>
</evidence>
<accession>T1IM77</accession>